<dbReference type="PANTHER" id="PTHR36978">
    <property type="entry name" value="P-LOOP CONTAINING NUCLEOTIDE TRIPHOSPHATE HYDROLASE"/>
    <property type="match status" value="1"/>
</dbReference>
<evidence type="ECO:0000313" key="3">
    <source>
        <dbReference type="Proteomes" id="UP000247810"/>
    </source>
</evidence>
<evidence type="ECO:0000256" key="1">
    <source>
        <dbReference type="SAM" id="Phobius"/>
    </source>
</evidence>
<reference evidence="2 3" key="1">
    <citation type="submission" date="2018-02" db="EMBL/GenBank/DDBJ databases">
        <title>The genomes of Aspergillus section Nigri reveals drivers in fungal speciation.</title>
        <authorList>
            <consortium name="DOE Joint Genome Institute"/>
            <person name="Vesth T.C."/>
            <person name="Nybo J."/>
            <person name="Theobald S."/>
            <person name="Brandl J."/>
            <person name="Frisvad J.C."/>
            <person name="Nielsen K.F."/>
            <person name="Lyhne E.K."/>
            <person name="Kogle M.E."/>
            <person name="Kuo A."/>
            <person name="Riley R."/>
            <person name="Clum A."/>
            <person name="Nolan M."/>
            <person name="Lipzen A."/>
            <person name="Salamov A."/>
            <person name="Henrissat B."/>
            <person name="Wiebenga A."/>
            <person name="De vries R.P."/>
            <person name="Grigoriev I.V."/>
            <person name="Mortensen U.H."/>
            <person name="Andersen M.R."/>
            <person name="Baker S.E."/>
        </authorList>
    </citation>
    <scope>NUCLEOTIDE SEQUENCE [LARGE SCALE GENOMIC DNA]</scope>
    <source>
        <strain evidence="2 3">CBS 707.79</strain>
    </source>
</reference>
<dbReference type="Pfam" id="PF17784">
    <property type="entry name" value="Sulfotransfer_4"/>
    <property type="match status" value="1"/>
</dbReference>
<keyword evidence="3" id="KW-1185">Reference proteome</keyword>
<feature type="transmembrane region" description="Helical" evidence="1">
    <location>
        <begin position="259"/>
        <end position="280"/>
    </location>
</feature>
<keyword evidence="1" id="KW-1133">Transmembrane helix</keyword>
<sequence>MNAIRDTLYGFPTPPPRTRTKPLRVICVGLPRSGTESLSQALSRLGFTPYHGWDVVFDDPPYAQGWARLAERKYGDASHGGDVVITRAEFDALLGHCDAAIDTASALFTDEILQAYPEAKVVLNTRHDVDAWHRSAIRTLVEEGEEQWPVWFFSRFTADMYWLWRLYMTFGYPGLFRGRTIRDGLEKHGKRVYREHGAMVRGMVPKERLLEWEVEDGWGPLCEFLDVEVPEEPFPNTNNPAVFREHLQNLMRPRVTRGLMNFALTVTSMGVVVTAVALGAKGKVGHTTIKGVSGVIGGWVRSLY</sequence>
<proteinExistence type="predicted"/>
<dbReference type="PANTHER" id="PTHR36978:SF8">
    <property type="entry name" value="NAD DEPENDENT EPIMERASE_DEHYDRATASE"/>
    <property type="match status" value="1"/>
</dbReference>
<dbReference type="InterPro" id="IPR040632">
    <property type="entry name" value="Sulfotransfer_4"/>
</dbReference>
<dbReference type="EMBL" id="KZ825906">
    <property type="protein sequence ID" value="PYH92845.1"/>
    <property type="molecule type" value="Genomic_DNA"/>
</dbReference>
<dbReference type="Proteomes" id="UP000247810">
    <property type="component" value="Unassembled WGS sequence"/>
</dbReference>
<protein>
    <recommendedName>
        <fullName evidence="4">NAD dependent epimerase/dehydratase</fullName>
    </recommendedName>
</protein>
<evidence type="ECO:0000313" key="2">
    <source>
        <dbReference type="EMBL" id="PYH92845.1"/>
    </source>
</evidence>
<accession>A0A319D615</accession>
<keyword evidence="1" id="KW-0812">Transmembrane</keyword>
<dbReference type="VEuPathDB" id="FungiDB:BO71DRAFT_382826"/>
<gene>
    <name evidence="2" type="ORF">BO71DRAFT_382826</name>
</gene>
<dbReference type="AlphaFoldDB" id="A0A319D615"/>
<dbReference type="OrthoDB" id="408152at2759"/>
<dbReference type="SUPFAM" id="SSF52540">
    <property type="entry name" value="P-loop containing nucleoside triphosphate hydrolases"/>
    <property type="match status" value="1"/>
</dbReference>
<keyword evidence="1" id="KW-0472">Membrane</keyword>
<name>A0A319D615_9EURO</name>
<evidence type="ECO:0008006" key="4">
    <source>
        <dbReference type="Google" id="ProtNLM"/>
    </source>
</evidence>
<dbReference type="InterPro" id="IPR027417">
    <property type="entry name" value="P-loop_NTPase"/>
</dbReference>
<organism evidence="2 3">
    <name type="scientific">Aspergillus ellipticus CBS 707.79</name>
    <dbReference type="NCBI Taxonomy" id="1448320"/>
    <lineage>
        <taxon>Eukaryota</taxon>
        <taxon>Fungi</taxon>
        <taxon>Dikarya</taxon>
        <taxon>Ascomycota</taxon>
        <taxon>Pezizomycotina</taxon>
        <taxon>Eurotiomycetes</taxon>
        <taxon>Eurotiomycetidae</taxon>
        <taxon>Eurotiales</taxon>
        <taxon>Aspergillaceae</taxon>
        <taxon>Aspergillus</taxon>
        <taxon>Aspergillus subgen. Circumdati</taxon>
    </lineage>
</organism>
<dbReference type="STRING" id="1448320.A0A319D615"/>
<dbReference type="Gene3D" id="3.40.50.300">
    <property type="entry name" value="P-loop containing nucleotide triphosphate hydrolases"/>
    <property type="match status" value="1"/>
</dbReference>